<evidence type="ECO:0000259" key="6">
    <source>
        <dbReference type="Pfam" id="PF07687"/>
    </source>
</evidence>
<dbReference type="Proteomes" id="UP000435648">
    <property type="component" value="Chromosome"/>
</dbReference>
<dbReference type="GO" id="GO:0046872">
    <property type="term" value="F:metal ion binding"/>
    <property type="evidence" value="ECO:0007669"/>
    <property type="project" value="UniProtKB-KW"/>
</dbReference>
<dbReference type="InterPro" id="IPR011650">
    <property type="entry name" value="Peptidase_M20_dimer"/>
</dbReference>
<reference evidence="7 8" key="1">
    <citation type="submission" date="2019-12" db="EMBL/GenBank/DDBJ databases">
        <title>The genome of Stappia indica PHM037.</title>
        <authorList>
            <person name="Kacar D."/>
            <person name="Galan B."/>
            <person name="Canedo L."/>
            <person name="Rodriguez P."/>
            <person name="de la Calle F."/>
            <person name="Garcia J.L."/>
        </authorList>
    </citation>
    <scope>NUCLEOTIDE SEQUENCE [LARGE SCALE GENOMIC DNA]</scope>
    <source>
        <strain evidence="7 8">PHM037</strain>
    </source>
</reference>
<evidence type="ECO:0000313" key="7">
    <source>
        <dbReference type="EMBL" id="QGZ33445.1"/>
    </source>
</evidence>
<dbReference type="GO" id="GO:0016787">
    <property type="term" value="F:hydrolase activity"/>
    <property type="evidence" value="ECO:0007669"/>
    <property type="project" value="UniProtKB-KW"/>
</dbReference>
<keyword evidence="4" id="KW-0862">Zinc</keyword>
<feature type="domain" description="Peptidase M20 dimerisation" evidence="6">
    <location>
        <begin position="185"/>
        <end position="277"/>
    </location>
</feature>
<dbReference type="Pfam" id="PF07687">
    <property type="entry name" value="M20_dimer"/>
    <property type="match status" value="1"/>
</dbReference>
<gene>
    <name evidence="7" type="ORF">GH266_02350</name>
</gene>
<dbReference type="PANTHER" id="PTHR43808:SF9">
    <property type="entry name" value="BLL0789 PROTEIN"/>
    <property type="match status" value="1"/>
</dbReference>
<dbReference type="InterPro" id="IPR001261">
    <property type="entry name" value="ArgE/DapE_CS"/>
</dbReference>
<feature type="active site" description="Proton acceptor" evidence="5">
    <location>
        <position position="150"/>
    </location>
</feature>
<dbReference type="Gene3D" id="3.40.630.10">
    <property type="entry name" value="Zn peptidases"/>
    <property type="match status" value="1"/>
</dbReference>
<dbReference type="InterPro" id="IPR002933">
    <property type="entry name" value="Peptidase_M20"/>
</dbReference>
<evidence type="ECO:0000313" key="8">
    <source>
        <dbReference type="Proteomes" id="UP000435648"/>
    </source>
</evidence>
<keyword evidence="2" id="KW-0479">Metal-binding</keyword>
<evidence type="ECO:0000256" key="3">
    <source>
        <dbReference type="ARBA" id="ARBA00022801"/>
    </source>
</evidence>
<keyword evidence="3 7" id="KW-0378">Hydrolase</keyword>
<dbReference type="PIRSF" id="PIRSF037238">
    <property type="entry name" value="Carboxypeptidase_G2"/>
    <property type="match status" value="1"/>
</dbReference>
<dbReference type="SUPFAM" id="SSF53187">
    <property type="entry name" value="Zn-dependent exopeptidases"/>
    <property type="match status" value="1"/>
</dbReference>
<dbReference type="OrthoDB" id="9776600at2"/>
<name>A0A857C3N5_9HYPH</name>
<dbReference type="EMBL" id="CP046908">
    <property type="protein sequence ID" value="QGZ33445.1"/>
    <property type="molecule type" value="Genomic_DNA"/>
</dbReference>
<dbReference type="Pfam" id="PF01546">
    <property type="entry name" value="Peptidase_M20"/>
    <property type="match status" value="1"/>
</dbReference>
<dbReference type="PROSITE" id="PS00758">
    <property type="entry name" value="ARGE_DAPE_CPG2_1"/>
    <property type="match status" value="1"/>
</dbReference>
<dbReference type="KEGG" id="siw:GH266_02350"/>
<dbReference type="SUPFAM" id="SSF55031">
    <property type="entry name" value="Bacterial exopeptidase dimerisation domain"/>
    <property type="match status" value="1"/>
</dbReference>
<feature type="active site" evidence="5">
    <location>
        <position position="84"/>
    </location>
</feature>
<dbReference type="InterPro" id="IPR017150">
    <property type="entry name" value="Pept_M20_glutamate_carboxypep"/>
</dbReference>
<dbReference type="CDD" id="cd03885">
    <property type="entry name" value="M20_CPDG2"/>
    <property type="match status" value="1"/>
</dbReference>
<protein>
    <submittedName>
        <fullName evidence="7">M20/M25/M40 family metallo-hydrolase</fullName>
    </submittedName>
</protein>
<dbReference type="AlphaFoldDB" id="A0A857C3N5"/>
<accession>A0A857C3N5</accession>
<dbReference type="Gene3D" id="3.30.70.360">
    <property type="match status" value="1"/>
</dbReference>
<comment type="cofactor">
    <cofactor evidence="1">
        <name>Zn(2+)</name>
        <dbReference type="ChEBI" id="CHEBI:29105"/>
    </cofactor>
</comment>
<organism evidence="7 8">
    <name type="scientific">Stappia indica</name>
    <dbReference type="NCBI Taxonomy" id="538381"/>
    <lineage>
        <taxon>Bacteria</taxon>
        <taxon>Pseudomonadati</taxon>
        <taxon>Pseudomonadota</taxon>
        <taxon>Alphaproteobacteria</taxon>
        <taxon>Hyphomicrobiales</taxon>
        <taxon>Stappiaceae</taxon>
        <taxon>Stappia</taxon>
    </lineage>
</organism>
<dbReference type="PANTHER" id="PTHR43808">
    <property type="entry name" value="ACETYLORNITHINE DEACETYLASE"/>
    <property type="match status" value="1"/>
</dbReference>
<sequence>MGIDMKPSSEDLLAGLLDWVRIETHTPDVEGLNRLMDLVASQAAAFGATTERFPGRDGHGDHLLVRSPWGDHSRPGILFLSHLDTVHPRGTIDKDLPIRIDGDRCYGPGICDMKGGAYNGLAAMRTVAAGIEAGGIPPALAVSILFTSDEEVGSPTSQALIERLGGTAKYALVTEPARNGGHVVTARKGVGRFTLKVEGRPAHAGARHWQGRSAVTELAHQIIALEAMTDYDREITVNVGEIRGGTGTNVVPQFASAEIDLRVPTLAAAEEMVARITGLTPKTPDTKLTITGGMNRPPFEQSAASKALFDQAARLADEIGFELIGETTGGGSDGNFIADKVPTLDGLGPDGDDVHTLNEHIFIPSLGERMQLMVRLIETLD</sequence>
<dbReference type="InterPro" id="IPR036264">
    <property type="entry name" value="Bact_exopeptidase_dim_dom"/>
</dbReference>
<proteinExistence type="predicted"/>
<evidence type="ECO:0000256" key="5">
    <source>
        <dbReference type="PIRSR" id="PIRSR037238-1"/>
    </source>
</evidence>
<evidence type="ECO:0000256" key="1">
    <source>
        <dbReference type="ARBA" id="ARBA00001947"/>
    </source>
</evidence>
<evidence type="ECO:0000256" key="4">
    <source>
        <dbReference type="ARBA" id="ARBA00022833"/>
    </source>
</evidence>
<evidence type="ECO:0000256" key="2">
    <source>
        <dbReference type="ARBA" id="ARBA00022723"/>
    </source>
</evidence>
<dbReference type="InterPro" id="IPR050072">
    <property type="entry name" value="Peptidase_M20A"/>
</dbReference>